<dbReference type="Gene3D" id="3.40.970.10">
    <property type="entry name" value="Ribonuclease H1, N-terminal domain"/>
    <property type="match status" value="1"/>
</dbReference>
<dbReference type="CDD" id="cd09280">
    <property type="entry name" value="RNase_HI_eukaryote_like"/>
    <property type="match status" value="1"/>
</dbReference>
<dbReference type="InterPro" id="IPR002156">
    <property type="entry name" value="RNaseH_domain"/>
</dbReference>
<dbReference type="GO" id="GO:0043137">
    <property type="term" value="P:DNA replication, removal of RNA primer"/>
    <property type="evidence" value="ECO:0007669"/>
    <property type="project" value="TreeGrafter"/>
</dbReference>
<dbReference type="InterPro" id="IPR012337">
    <property type="entry name" value="RNaseH-like_sf"/>
</dbReference>
<dbReference type="InterPro" id="IPR017067">
    <property type="entry name" value="RNase_H1_euk"/>
</dbReference>
<dbReference type="InterPro" id="IPR011320">
    <property type="entry name" value="RNase_H1_N"/>
</dbReference>
<dbReference type="InterPro" id="IPR050092">
    <property type="entry name" value="RNase_H"/>
</dbReference>
<evidence type="ECO:0000256" key="3">
    <source>
        <dbReference type="ARBA" id="ARBA00005300"/>
    </source>
</evidence>
<dbReference type="GO" id="GO:0004523">
    <property type="term" value="F:RNA-DNA hybrid ribonuclease activity"/>
    <property type="evidence" value="ECO:0007669"/>
    <property type="project" value="UniProtKB-EC"/>
</dbReference>
<dbReference type="Pfam" id="PF01693">
    <property type="entry name" value="Cauli_VI"/>
    <property type="match status" value="1"/>
</dbReference>
<comment type="cofactor">
    <cofactor evidence="2">
        <name>Mg(2+)</name>
        <dbReference type="ChEBI" id="CHEBI:18420"/>
    </cofactor>
</comment>
<evidence type="ECO:0000256" key="7">
    <source>
        <dbReference type="ARBA" id="ARBA00022759"/>
    </source>
</evidence>
<comment type="catalytic activity">
    <reaction evidence="1">
        <text>Endonucleolytic cleavage to 5'-phosphomonoester.</text>
        <dbReference type="EC" id="3.1.26.4"/>
    </reaction>
</comment>
<dbReference type="GO" id="GO:0000287">
    <property type="term" value="F:magnesium ion binding"/>
    <property type="evidence" value="ECO:0007669"/>
    <property type="project" value="InterPro"/>
</dbReference>
<dbReference type="EMBL" id="MN739148">
    <property type="protein sequence ID" value="QHS90816.1"/>
    <property type="molecule type" value="Genomic_DNA"/>
</dbReference>
<organism evidence="11">
    <name type="scientific">viral metagenome</name>
    <dbReference type="NCBI Taxonomy" id="1070528"/>
    <lineage>
        <taxon>unclassified sequences</taxon>
        <taxon>metagenomes</taxon>
        <taxon>organismal metagenomes</taxon>
    </lineage>
</organism>
<evidence type="ECO:0000256" key="4">
    <source>
        <dbReference type="ARBA" id="ARBA00012180"/>
    </source>
</evidence>
<protein>
    <recommendedName>
        <fullName evidence="4">ribonuclease H</fullName>
        <ecNumber evidence="4">3.1.26.4</ecNumber>
    </recommendedName>
</protein>
<dbReference type="FunFam" id="3.40.970.10:FF:000001">
    <property type="entry name" value="Ribonuclease H1"/>
    <property type="match status" value="1"/>
</dbReference>
<evidence type="ECO:0000256" key="1">
    <source>
        <dbReference type="ARBA" id="ARBA00000077"/>
    </source>
</evidence>
<evidence type="ECO:0000313" key="11">
    <source>
        <dbReference type="EMBL" id="QHS90816.1"/>
    </source>
</evidence>
<sequence>MTYYAVAKGRRIGVFTNWSDVKGYVIGFNGPKFRKFDTKEEAEAFVLLHAKPETSYEEHDVSTPIRETDSILIAFCDGACSQNGKQGAKAGYSSVWPWHENYDGGWPLIDKPRTNNRAEFSGLIKTFEIADMIDPSQSKEVLVFTDSMFLIRCFTEWMPKWKRNGFKKSDGTNVLNQDLLVVIDDLMNERRVTLKHVKAHTGKTDWVSIQNDKADKLAKYGVTRCP</sequence>
<evidence type="ECO:0000259" key="10">
    <source>
        <dbReference type="PROSITE" id="PS50879"/>
    </source>
</evidence>
<evidence type="ECO:0000256" key="9">
    <source>
        <dbReference type="ARBA" id="ARBA00022842"/>
    </source>
</evidence>
<evidence type="ECO:0000256" key="2">
    <source>
        <dbReference type="ARBA" id="ARBA00001946"/>
    </source>
</evidence>
<dbReference type="PANTHER" id="PTHR10642">
    <property type="entry name" value="RIBONUCLEASE H1"/>
    <property type="match status" value="1"/>
</dbReference>
<evidence type="ECO:0000256" key="6">
    <source>
        <dbReference type="ARBA" id="ARBA00022723"/>
    </source>
</evidence>
<dbReference type="InterPro" id="IPR037056">
    <property type="entry name" value="RNase_H1_N_sf"/>
</dbReference>
<feature type="domain" description="RNase H type-1" evidence="10">
    <location>
        <begin position="68"/>
        <end position="223"/>
    </location>
</feature>
<dbReference type="GO" id="GO:0003676">
    <property type="term" value="F:nucleic acid binding"/>
    <property type="evidence" value="ECO:0007669"/>
    <property type="project" value="InterPro"/>
</dbReference>
<dbReference type="PROSITE" id="PS50879">
    <property type="entry name" value="RNASE_H_1"/>
    <property type="match status" value="1"/>
</dbReference>
<keyword evidence="9" id="KW-0460">Magnesium</keyword>
<keyword evidence="7" id="KW-0255">Endonuclease</keyword>
<evidence type="ECO:0000256" key="5">
    <source>
        <dbReference type="ARBA" id="ARBA00022722"/>
    </source>
</evidence>
<reference evidence="11" key="1">
    <citation type="journal article" date="2020" name="Nature">
        <title>Giant virus diversity and host interactions through global metagenomics.</title>
        <authorList>
            <person name="Schulz F."/>
            <person name="Roux S."/>
            <person name="Paez-Espino D."/>
            <person name="Jungbluth S."/>
            <person name="Walsh D.A."/>
            <person name="Denef V.J."/>
            <person name="McMahon K.D."/>
            <person name="Konstantinidis K.T."/>
            <person name="Eloe-Fadrosh E.A."/>
            <person name="Kyrpides N.C."/>
            <person name="Woyke T."/>
        </authorList>
    </citation>
    <scope>NUCLEOTIDE SEQUENCE</scope>
    <source>
        <strain evidence="11">GVMAG-M-3300010354-11</strain>
    </source>
</reference>
<dbReference type="Pfam" id="PF00075">
    <property type="entry name" value="RNase_H"/>
    <property type="match status" value="1"/>
</dbReference>
<evidence type="ECO:0000256" key="8">
    <source>
        <dbReference type="ARBA" id="ARBA00022801"/>
    </source>
</evidence>
<dbReference type="SUPFAM" id="SSF53098">
    <property type="entry name" value="Ribonuclease H-like"/>
    <property type="match status" value="1"/>
</dbReference>
<keyword evidence="6" id="KW-0479">Metal-binding</keyword>
<dbReference type="InterPro" id="IPR009027">
    <property type="entry name" value="Ribosomal_bL9/RNase_H1_N"/>
</dbReference>
<dbReference type="PANTHER" id="PTHR10642:SF26">
    <property type="entry name" value="RIBONUCLEASE H1"/>
    <property type="match status" value="1"/>
</dbReference>
<keyword evidence="8" id="KW-0378">Hydrolase</keyword>
<keyword evidence="5" id="KW-0540">Nuclease</keyword>
<comment type="similarity">
    <text evidence="3">Belongs to the RNase H family.</text>
</comment>
<dbReference type="SUPFAM" id="SSF55658">
    <property type="entry name" value="L9 N-domain-like"/>
    <property type="match status" value="1"/>
</dbReference>
<proteinExistence type="inferred from homology"/>
<dbReference type="AlphaFoldDB" id="A0A6C0BF99"/>
<dbReference type="InterPro" id="IPR036397">
    <property type="entry name" value="RNaseH_sf"/>
</dbReference>
<dbReference type="PIRSF" id="PIRSF036852">
    <property type="entry name" value="Ribonuclease_H1_euk"/>
    <property type="match status" value="1"/>
</dbReference>
<dbReference type="EC" id="3.1.26.4" evidence="4"/>
<dbReference type="Gene3D" id="3.30.420.10">
    <property type="entry name" value="Ribonuclease H-like superfamily/Ribonuclease H"/>
    <property type="match status" value="1"/>
</dbReference>
<name>A0A6C0BF99_9ZZZZ</name>
<accession>A0A6C0BF99</accession>